<keyword evidence="2 6" id="KW-0813">Transport</keyword>
<comment type="similarity">
    <text evidence="1 6">Belongs to the truncated hemoglobin family. Group I subfamily.</text>
</comment>
<dbReference type="PIRSF" id="PIRSF002030">
    <property type="entry name" value="Globin_Protozoa/Cyanobacteria"/>
    <property type="match status" value="1"/>
</dbReference>
<dbReference type="AlphaFoldDB" id="A0A839ACY4"/>
<dbReference type="InterPro" id="IPR016339">
    <property type="entry name" value="Hemoglobin_trunc_I"/>
</dbReference>
<evidence type="ECO:0000256" key="3">
    <source>
        <dbReference type="ARBA" id="ARBA00022617"/>
    </source>
</evidence>
<keyword evidence="10" id="KW-1185">Reference proteome</keyword>
<dbReference type="RefSeq" id="WP_182163987.1">
    <property type="nucleotide sequence ID" value="NZ_JACFXV010000044.1"/>
</dbReference>
<dbReference type="EMBL" id="JACFXV010000044">
    <property type="protein sequence ID" value="MBA5777006.1"/>
    <property type="molecule type" value="Genomic_DNA"/>
</dbReference>
<feature type="binding site" description="proximal binding residue" evidence="7">
    <location>
        <position position="69"/>
    </location>
    <ligand>
        <name>heme</name>
        <dbReference type="ChEBI" id="CHEBI:30413"/>
    </ligand>
    <ligandPart>
        <name>Fe</name>
        <dbReference type="ChEBI" id="CHEBI:18248"/>
    </ligandPart>
</feature>
<evidence type="ECO:0000256" key="8">
    <source>
        <dbReference type="PIRSR" id="PIRSR601486-1"/>
    </source>
</evidence>
<protein>
    <recommendedName>
        <fullName evidence="6">Group 1 truncated hemoglobin</fullName>
    </recommendedName>
</protein>
<dbReference type="GO" id="GO:0005344">
    <property type="term" value="F:oxygen carrier activity"/>
    <property type="evidence" value="ECO:0007669"/>
    <property type="project" value="UniProtKB-UniRule"/>
</dbReference>
<evidence type="ECO:0000313" key="10">
    <source>
        <dbReference type="Proteomes" id="UP000541109"/>
    </source>
</evidence>
<dbReference type="CDD" id="cd00454">
    <property type="entry name" value="TrHb1_N"/>
    <property type="match status" value="1"/>
</dbReference>
<name>A0A839ACY4_9HYPH</name>
<dbReference type="GO" id="GO:0020037">
    <property type="term" value="F:heme binding"/>
    <property type="evidence" value="ECO:0007669"/>
    <property type="project" value="InterPro"/>
</dbReference>
<feature type="binding site" description="distal binding residue" evidence="8">
    <location>
        <position position="69"/>
    </location>
    <ligand>
        <name>heme</name>
        <dbReference type="ChEBI" id="CHEBI:30413"/>
    </ligand>
    <ligandPart>
        <name>Fe</name>
        <dbReference type="ChEBI" id="CHEBI:18248"/>
    </ligandPart>
</feature>
<evidence type="ECO:0000256" key="7">
    <source>
        <dbReference type="PIRSR" id="PIRSR002030-1"/>
    </source>
</evidence>
<dbReference type="Gene3D" id="1.10.490.10">
    <property type="entry name" value="Globins"/>
    <property type="match status" value="1"/>
</dbReference>
<dbReference type="Pfam" id="PF01152">
    <property type="entry name" value="Bac_globin"/>
    <property type="match status" value="1"/>
</dbReference>
<dbReference type="GO" id="GO:0046872">
    <property type="term" value="F:metal ion binding"/>
    <property type="evidence" value="ECO:0007669"/>
    <property type="project" value="UniProtKB-UniRule"/>
</dbReference>
<keyword evidence="4 6" id="KW-0479">Metal-binding</keyword>
<dbReference type="InterPro" id="IPR012292">
    <property type="entry name" value="Globin/Proto"/>
</dbReference>
<evidence type="ECO:0000256" key="4">
    <source>
        <dbReference type="ARBA" id="ARBA00022723"/>
    </source>
</evidence>
<dbReference type="InterPro" id="IPR001486">
    <property type="entry name" value="Hemoglobin_trunc"/>
</dbReference>
<evidence type="ECO:0000256" key="2">
    <source>
        <dbReference type="ARBA" id="ARBA00022448"/>
    </source>
</evidence>
<keyword evidence="3 6" id="KW-0349">Heme</keyword>
<organism evidence="9 10">
    <name type="scientific">Stappia albiluteola</name>
    <dbReference type="NCBI Taxonomy" id="2758565"/>
    <lineage>
        <taxon>Bacteria</taxon>
        <taxon>Pseudomonadati</taxon>
        <taxon>Pseudomonadota</taxon>
        <taxon>Alphaproteobacteria</taxon>
        <taxon>Hyphomicrobiales</taxon>
        <taxon>Stappiaceae</taxon>
        <taxon>Stappia</taxon>
    </lineage>
</organism>
<evidence type="ECO:0000256" key="5">
    <source>
        <dbReference type="ARBA" id="ARBA00023004"/>
    </source>
</evidence>
<comment type="cofactor">
    <cofactor evidence="7">
        <name>heme</name>
        <dbReference type="ChEBI" id="CHEBI:30413"/>
    </cofactor>
    <text evidence="7">Binds 1 heme group per subunit.</text>
</comment>
<dbReference type="SUPFAM" id="SSF46458">
    <property type="entry name" value="Globin-like"/>
    <property type="match status" value="1"/>
</dbReference>
<evidence type="ECO:0000313" key="9">
    <source>
        <dbReference type="EMBL" id="MBA5777006.1"/>
    </source>
</evidence>
<keyword evidence="5 6" id="KW-0408">Iron</keyword>
<keyword evidence="6" id="KW-0561">Oxygen transport</keyword>
<evidence type="ECO:0000256" key="1">
    <source>
        <dbReference type="ARBA" id="ARBA00009660"/>
    </source>
</evidence>
<dbReference type="Proteomes" id="UP000541109">
    <property type="component" value="Unassembled WGS sequence"/>
</dbReference>
<sequence>MSLYEAIGGKEPVNAAVEIFYKKILDDNSLSHFFDNMDVQKQKMKMRTFLYYALGGESTYSGRDLRSSHKDLNLTDEHFNKVAEHLQSTLAELSVSDSIIAEILAVVETTRNDVLNRPAVAAE</sequence>
<accession>A0A839ACY4</accession>
<dbReference type="GO" id="GO:0019825">
    <property type="term" value="F:oxygen binding"/>
    <property type="evidence" value="ECO:0007669"/>
    <property type="project" value="InterPro"/>
</dbReference>
<comment type="caution">
    <text evidence="9">The sequence shown here is derived from an EMBL/GenBank/DDBJ whole genome shotgun (WGS) entry which is preliminary data.</text>
</comment>
<evidence type="ECO:0000256" key="6">
    <source>
        <dbReference type="PIRNR" id="PIRNR002030"/>
    </source>
</evidence>
<gene>
    <name evidence="9" type="ORF">H2509_07665</name>
</gene>
<proteinExistence type="inferred from homology"/>
<dbReference type="InterPro" id="IPR009050">
    <property type="entry name" value="Globin-like_sf"/>
</dbReference>
<reference evidence="9 10" key="1">
    <citation type="submission" date="2020-07" db="EMBL/GenBank/DDBJ databases">
        <title>Stappia sp., F7233, whole genome shotgun sequencing project.</title>
        <authorList>
            <person name="Jiang S."/>
            <person name="Liu Z.W."/>
            <person name="Du Z.J."/>
        </authorList>
    </citation>
    <scope>NUCLEOTIDE SEQUENCE [LARGE SCALE GENOMIC DNA]</scope>
    <source>
        <strain evidence="9 10">F7233</strain>
    </source>
</reference>